<reference evidence="3 4" key="2">
    <citation type="journal article" date="2011" name="Mol. Biol. Evol.">
        <title>Unity in variety--the pan-genome of the Chlamydiae.</title>
        <authorList>
            <person name="Collingro A."/>
            <person name="Tischler P."/>
            <person name="Weinmaier T."/>
            <person name="Penz T."/>
            <person name="Heinz E."/>
            <person name="Brunham R.C."/>
            <person name="Read T.D."/>
            <person name="Bavoil P.M."/>
            <person name="Sachse K."/>
            <person name="Kahane S."/>
            <person name="Friedman M.G."/>
            <person name="Rattei T."/>
            <person name="Myers G.S."/>
            <person name="Horn M."/>
        </authorList>
    </citation>
    <scope>NUCLEOTIDE SEQUENCE [LARGE SCALE GENOMIC DNA]</scope>
    <source>
        <strain evidence="4">ATCC VR-1471 / Z</strain>
    </source>
</reference>
<organism evidence="3 4">
    <name type="scientific">Simkania negevensis (strain ATCC VR-1471 / DSM 27360 / Z)</name>
    <dbReference type="NCBI Taxonomy" id="331113"/>
    <lineage>
        <taxon>Bacteria</taxon>
        <taxon>Pseudomonadati</taxon>
        <taxon>Chlamydiota</taxon>
        <taxon>Chlamydiia</taxon>
        <taxon>Parachlamydiales</taxon>
        <taxon>Simkaniaceae</taxon>
        <taxon>Simkania</taxon>
    </lineage>
</organism>
<dbReference type="Proteomes" id="UP000000496">
    <property type="component" value="Chromosome gsn.131"/>
</dbReference>
<dbReference type="EMBL" id="FR872582">
    <property type="protein sequence ID" value="CCB88070.1"/>
    <property type="molecule type" value="Genomic_DNA"/>
</dbReference>
<dbReference type="SUPFAM" id="SSF52833">
    <property type="entry name" value="Thioredoxin-like"/>
    <property type="match status" value="1"/>
</dbReference>
<keyword evidence="1" id="KW-0812">Transmembrane</keyword>
<accession>F8L5S8</accession>
<evidence type="ECO:0000313" key="4">
    <source>
        <dbReference type="Proteomes" id="UP000000496"/>
    </source>
</evidence>
<feature type="transmembrane region" description="Helical" evidence="1">
    <location>
        <begin position="126"/>
        <end position="145"/>
    </location>
</feature>
<dbReference type="HOGENOM" id="CLU_1030130_0_0_0"/>
<name>F8L5S8_SIMNZ</name>
<dbReference type="eggNOG" id="COG0526">
    <property type="taxonomic scope" value="Bacteria"/>
</dbReference>
<dbReference type="STRING" id="331113.SNE_A01930"/>
<dbReference type="OrthoDB" id="979391at2"/>
<evidence type="ECO:0000259" key="2">
    <source>
        <dbReference type="PROSITE" id="PS51352"/>
    </source>
</evidence>
<dbReference type="RefSeq" id="WP_013942537.1">
    <property type="nucleotide sequence ID" value="NC_015713.1"/>
</dbReference>
<feature type="transmembrane region" description="Helical" evidence="1">
    <location>
        <begin position="40"/>
        <end position="58"/>
    </location>
</feature>
<protein>
    <recommendedName>
        <fullName evidence="2">Thioredoxin domain-containing protein</fullName>
    </recommendedName>
</protein>
<feature type="transmembrane region" description="Helical" evidence="1">
    <location>
        <begin position="94"/>
        <end position="114"/>
    </location>
</feature>
<feature type="domain" description="Thioredoxin" evidence="2">
    <location>
        <begin position="126"/>
        <end position="270"/>
    </location>
</feature>
<keyword evidence="4" id="KW-1185">Reference proteome</keyword>
<dbReference type="Gene3D" id="3.40.30.10">
    <property type="entry name" value="Glutaredoxin"/>
    <property type="match status" value="1"/>
</dbReference>
<feature type="transmembrane region" description="Helical" evidence="1">
    <location>
        <begin position="6"/>
        <end position="28"/>
    </location>
</feature>
<evidence type="ECO:0000313" key="3">
    <source>
        <dbReference type="EMBL" id="CCB88070.1"/>
    </source>
</evidence>
<reference key="1">
    <citation type="journal article" date="2011" name="Mol. Biol. Evol.">
        <title>Unity in variety -- the pan-genome of the Chlamydiae.</title>
        <authorList>
            <person name="Collingro A."/>
            <person name="Tischler P."/>
            <person name="Weinmaier T."/>
            <person name="Penz T."/>
            <person name="Heinz E."/>
            <person name="Brunham R.C."/>
            <person name="Read T.D."/>
            <person name="Bavoil P.M."/>
            <person name="Sachse K."/>
            <person name="Kahane S."/>
            <person name="Friedman M.G."/>
            <person name="Rattei T."/>
            <person name="Myers G.S.A."/>
            <person name="Horn M."/>
        </authorList>
    </citation>
    <scope>NUCLEOTIDE SEQUENCE</scope>
    <source>
        <strain>Z</strain>
    </source>
</reference>
<evidence type="ECO:0000256" key="1">
    <source>
        <dbReference type="SAM" id="Phobius"/>
    </source>
</evidence>
<dbReference type="PROSITE" id="PS51352">
    <property type="entry name" value="THIOREDOXIN_2"/>
    <property type="match status" value="1"/>
</dbReference>
<dbReference type="AlphaFoldDB" id="F8L5S8"/>
<dbReference type="InterPro" id="IPR036249">
    <property type="entry name" value="Thioredoxin-like_sf"/>
</dbReference>
<dbReference type="KEGG" id="sng:SNE_A01930"/>
<keyword evidence="1" id="KW-0472">Membrane</keyword>
<dbReference type="InterPro" id="IPR013766">
    <property type="entry name" value="Thioredoxin_domain"/>
</dbReference>
<gene>
    <name evidence="3" type="ordered locus">SNE_A01930</name>
</gene>
<keyword evidence="1" id="KW-1133">Transmembrane helix</keyword>
<sequence>MKGLHIWIPIFIIFAITALGLKLSQTFSPSCFACSTQSPYLTMMGSAYFITILLLFIFYPKFPPPQLTKFGLLGACCIALILTYLRASNPCPHCLIAHACNIVIWTLWLIASNIKDLSTLKHRLSSSLLSTCGAFALVTSLHFIFPSSLLKQKDIASIFPAQSTAEIHIINFVSPNCAYCKEQLSLLDNAAMQLRHLPYRFTNVTVSSIEELSPLASHTQWVEDQEMKLHQLFHVTGYPTMYIVDRDGKVTHVFRGASDEIGSFLLNIMK</sequence>
<feature type="transmembrane region" description="Helical" evidence="1">
    <location>
        <begin position="70"/>
        <end position="87"/>
    </location>
</feature>
<proteinExistence type="predicted"/>